<feature type="transmembrane region" description="Helical" evidence="1">
    <location>
        <begin position="71"/>
        <end position="92"/>
    </location>
</feature>
<feature type="transmembrane region" description="Helical" evidence="1">
    <location>
        <begin position="98"/>
        <end position="118"/>
    </location>
</feature>
<comment type="caution">
    <text evidence="2">The sequence shown here is derived from an EMBL/GenBank/DDBJ whole genome shotgun (WGS) entry which is preliminary data.</text>
</comment>
<dbReference type="EMBL" id="JAADJZ010000024">
    <property type="protein sequence ID" value="KAF2867051.1"/>
    <property type="molecule type" value="Genomic_DNA"/>
</dbReference>
<keyword evidence="3" id="KW-1185">Reference proteome</keyword>
<feature type="transmembrane region" description="Helical" evidence="1">
    <location>
        <begin position="156"/>
        <end position="175"/>
    </location>
</feature>
<reference evidence="2 3" key="1">
    <citation type="submission" date="2020-01" db="EMBL/GenBank/DDBJ databases">
        <authorList>
            <consortium name="DOE Joint Genome Institute"/>
            <person name="Haridas S."/>
            <person name="Albert R."/>
            <person name="Binder M."/>
            <person name="Bloem J."/>
            <person name="Labutti K."/>
            <person name="Salamov A."/>
            <person name="Andreopoulos B."/>
            <person name="Baker S.E."/>
            <person name="Barry K."/>
            <person name="Bills G."/>
            <person name="Bluhm B.H."/>
            <person name="Cannon C."/>
            <person name="Castanera R."/>
            <person name="Culley D.E."/>
            <person name="Daum C."/>
            <person name="Ezra D."/>
            <person name="Gonzalez J.B."/>
            <person name="Henrissat B."/>
            <person name="Kuo A."/>
            <person name="Liang C."/>
            <person name="Lipzen A."/>
            <person name="Lutzoni F."/>
            <person name="Magnuson J."/>
            <person name="Mondo S."/>
            <person name="Nolan M."/>
            <person name="Ohm R."/>
            <person name="Pangilinan J."/>
            <person name="Park H.-J.H."/>
            <person name="Ramirez L."/>
            <person name="Alfaro M."/>
            <person name="Sun H."/>
            <person name="Tritt A."/>
            <person name="Yoshinaga Y."/>
            <person name="Zwiers L.-H.L."/>
            <person name="Turgeon B.G."/>
            <person name="Goodwin S.B."/>
            <person name="Spatafora J.W."/>
            <person name="Crous P.W."/>
            <person name="Grigoriev I.V."/>
        </authorList>
    </citation>
    <scope>NUCLEOTIDE SEQUENCE [LARGE SCALE GENOMIC DNA]</scope>
    <source>
        <strain evidence="2 3">CBS 611.86</strain>
    </source>
</reference>
<organism evidence="2 3">
    <name type="scientific">Massariosphaeria phaeospora</name>
    <dbReference type="NCBI Taxonomy" id="100035"/>
    <lineage>
        <taxon>Eukaryota</taxon>
        <taxon>Fungi</taxon>
        <taxon>Dikarya</taxon>
        <taxon>Ascomycota</taxon>
        <taxon>Pezizomycotina</taxon>
        <taxon>Dothideomycetes</taxon>
        <taxon>Pleosporomycetidae</taxon>
        <taxon>Pleosporales</taxon>
        <taxon>Pleosporales incertae sedis</taxon>
        <taxon>Massariosphaeria</taxon>
    </lineage>
</organism>
<name>A0A7C8I3J6_9PLEO</name>
<dbReference type="AlphaFoldDB" id="A0A7C8I3J6"/>
<accession>A0A7C8I3J6</accession>
<gene>
    <name evidence="2" type="ORF">BDV95DRAFT_598200</name>
</gene>
<feature type="transmembrane region" description="Helical" evidence="1">
    <location>
        <begin position="130"/>
        <end position="150"/>
    </location>
</feature>
<protein>
    <submittedName>
        <fullName evidence="2">Uncharacterized protein</fullName>
    </submittedName>
</protein>
<sequence length="376" mass="41298">MKGLLNAFFTCAVFICIVLTGLLGLAQIFWPGFTSQLAFPLLLKLAWLYGFIIEAAFLIPRGLRIIRRLQLVPIITVTAGLLQVGGLGISFYDDDTGRYVAFAGGSLFHLSAAAAFSYCLKHKIARHRKVVSFTVIYTFAALGGFGFIPISNRNTFLLANCILGCCLNVGLLVLVQIEGHKEGDGATSADLRDDSGLSARLSLGEYNLDIKERNVGVNRPIVLGQQTIHTEKYGLPTSPPSPPSISTPTWNMPEKTCRRSILDIKVLENGVQARMLVMETEKDRTVLRLVTESWDMISRDLRLQLEEYIGETAYYIATQLSQAKGGTGMVIFAEPDLSDCGFPSQDCKTLSDGGSLEILGQTGLDHIRWMCMKPYS</sequence>
<keyword evidence="1" id="KW-0812">Transmembrane</keyword>
<keyword evidence="1" id="KW-1133">Transmembrane helix</keyword>
<feature type="transmembrane region" description="Helical" evidence="1">
    <location>
        <begin position="7"/>
        <end position="30"/>
    </location>
</feature>
<proteinExistence type="predicted"/>
<evidence type="ECO:0000256" key="1">
    <source>
        <dbReference type="SAM" id="Phobius"/>
    </source>
</evidence>
<dbReference type="Proteomes" id="UP000481861">
    <property type="component" value="Unassembled WGS sequence"/>
</dbReference>
<evidence type="ECO:0000313" key="2">
    <source>
        <dbReference type="EMBL" id="KAF2867051.1"/>
    </source>
</evidence>
<keyword evidence="1" id="KW-0472">Membrane</keyword>
<feature type="transmembrane region" description="Helical" evidence="1">
    <location>
        <begin position="36"/>
        <end position="59"/>
    </location>
</feature>
<evidence type="ECO:0000313" key="3">
    <source>
        <dbReference type="Proteomes" id="UP000481861"/>
    </source>
</evidence>
<dbReference type="OrthoDB" id="3800514at2759"/>